<dbReference type="AlphaFoldDB" id="A0A1X7HTJ5"/>
<evidence type="ECO:0000256" key="2">
    <source>
        <dbReference type="ARBA" id="ARBA00023125"/>
    </source>
</evidence>
<reference evidence="6 7" key="1">
    <citation type="submission" date="2017-04" db="EMBL/GenBank/DDBJ databases">
        <authorList>
            <person name="Afonso C.L."/>
            <person name="Miller P.J."/>
            <person name="Scott M.A."/>
            <person name="Spackman E."/>
            <person name="Goraichik I."/>
            <person name="Dimitrov K.M."/>
            <person name="Suarez D.L."/>
            <person name="Swayne D.E."/>
        </authorList>
    </citation>
    <scope>NUCLEOTIDE SEQUENCE [LARGE SCALE GENOMIC DNA]</scope>
    <source>
        <strain evidence="6 7">N3/975</strain>
    </source>
</reference>
<dbReference type="InterPro" id="IPR018334">
    <property type="entry name" value="ArsR_HTH"/>
</dbReference>
<dbReference type="CDD" id="cd00090">
    <property type="entry name" value="HTH_ARSR"/>
    <property type="match status" value="1"/>
</dbReference>
<evidence type="ECO:0000256" key="3">
    <source>
        <dbReference type="ARBA" id="ARBA00023163"/>
    </source>
</evidence>
<evidence type="ECO:0000256" key="1">
    <source>
        <dbReference type="ARBA" id="ARBA00023015"/>
    </source>
</evidence>
<dbReference type="InterPro" id="IPR051011">
    <property type="entry name" value="Metal_resp_trans_reg"/>
</dbReference>
<evidence type="ECO:0000313" key="6">
    <source>
        <dbReference type="EMBL" id="SMF92586.1"/>
    </source>
</evidence>
<dbReference type="InterPro" id="IPR036388">
    <property type="entry name" value="WH-like_DNA-bd_sf"/>
</dbReference>
<dbReference type="GO" id="GO:0003700">
    <property type="term" value="F:DNA-binding transcription factor activity"/>
    <property type="evidence" value="ECO:0007669"/>
    <property type="project" value="InterPro"/>
</dbReference>
<dbReference type="SUPFAM" id="SSF46785">
    <property type="entry name" value="Winged helix' DNA-binding domain"/>
    <property type="match status" value="1"/>
</dbReference>
<dbReference type="NCBIfam" id="NF033788">
    <property type="entry name" value="HTH_metalloreg"/>
    <property type="match status" value="1"/>
</dbReference>
<dbReference type="Gene3D" id="1.10.10.10">
    <property type="entry name" value="Winged helix-like DNA-binding domain superfamily/Winged helix DNA-binding domain"/>
    <property type="match status" value="1"/>
</dbReference>
<dbReference type="SMART" id="SM00418">
    <property type="entry name" value="HTH_ARSR"/>
    <property type="match status" value="1"/>
</dbReference>
<keyword evidence="3" id="KW-0804">Transcription</keyword>
<keyword evidence="1" id="KW-0805">Transcription regulation</keyword>
<sequence>MTAKTDLISFDETQDICETFCPTAETVSQLKQAISEDDIIGMTEIFKALADPTRVKVAYMLDRGGELCVCDVAEVLGSSTATASHHLRTLKNKHIAKSRKEGKNVFYSLKDDHIRTLLHMTLEHQKEKV</sequence>
<gene>
    <name evidence="6" type="ORF">SAMN05661091_5909</name>
</gene>
<dbReference type="InterPro" id="IPR011991">
    <property type="entry name" value="ArsR-like_HTH"/>
</dbReference>
<accession>A0A1X7HTJ5</accession>
<keyword evidence="2" id="KW-0238">DNA-binding</keyword>
<dbReference type="PANTHER" id="PTHR43132">
    <property type="entry name" value="ARSENICAL RESISTANCE OPERON REPRESSOR ARSR-RELATED"/>
    <property type="match status" value="1"/>
</dbReference>
<dbReference type="Pfam" id="PF01022">
    <property type="entry name" value="HTH_5"/>
    <property type="match status" value="1"/>
</dbReference>
<dbReference type="GO" id="GO:0003677">
    <property type="term" value="F:DNA binding"/>
    <property type="evidence" value="ECO:0007669"/>
    <property type="project" value="UniProtKB-KW"/>
</dbReference>
<dbReference type="Proteomes" id="UP000192940">
    <property type="component" value="Chromosome I"/>
</dbReference>
<dbReference type="GO" id="GO:0046686">
    <property type="term" value="P:response to cadmium ion"/>
    <property type="evidence" value="ECO:0007669"/>
    <property type="project" value="UniProtKB-KW"/>
</dbReference>
<name>A0A1X7HTJ5_9BACL</name>
<evidence type="ECO:0000259" key="5">
    <source>
        <dbReference type="PROSITE" id="PS50987"/>
    </source>
</evidence>
<keyword evidence="7" id="KW-1185">Reference proteome</keyword>
<dbReference type="PROSITE" id="PS50987">
    <property type="entry name" value="HTH_ARSR_2"/>
    <property type="match status" value="1"/>
</dbReference>
<dbReference type="STRING" id="1313296.SAMN05661091_5909"/>
<dbReference type="InterPro" id="IPR036390">
    <property type="entry name" value="WH_DNA-bd_sf"/>
</dbReference>
<keyword evidence="4" id="KW-0105">Cadmium resistance</keyword>
<evidence type="ECO:0000256" key="4">
    <source>
        <dbReference type="ARBA" id="ARBA00043263"/>
    </source>
</evidence>
<dbReference type="PANTHER" id="PTHR43132:SF6">
    <property type="entry name" value="HTH-TYPE TRANSCRIPTIONAL REPRESSOR CZRA"/>
    <property type="match status" value="1"/>
</dbReference>
<dbReference type="PRINTS" id="PR00778">
    <property type="entry name" value="HTHARSR"/>
</dbReference>
<evidence type="ECO:0000313" key="7">
    <source>
        <dbReference type="Proteomes" id="UP000192940"/>
    </source>
</evidence>
<dbReference type="EMBL" id="LT840184">
    <property type="protein sequence ID" value="SMF92586.1"/>
    <property type="molecule type" value="Genomic_DNA"/>
</dbReference>
<protein>
    <submittedName>
        <fullName evidence="6">Cadmium-sensing regulator, CadC</fullName>
    </submittedName>
</protein>
<dbReference type="PROSITE" id="PS00846">
    <property type="entry name" value="HTH_ARSR_1"/>
    <property type="match status" value="1"/>
</dbReference>
<dbReference type="InterPro" id="IPR001845">
    <property type="entry name" value="HTH_ArsR_DNA-bd_dom"/>
</dbReference>
<proteinExistence type="predicted"/>
<organism evidence="6 7">
    <name type="scientific">Paenibacillus uliginis N3/975</name>
    <dbReference type="NCBI Taxonomy" id="1313296"/>
    <lineage>
        <taxon>Bacteria</taxon>
        <taxon>Bacillati</taxon>
        <taxon>Bacillota</taxon>
        <taxon>Bacilli</taxon>
        <taxon>Bacillales</taxon>
        <taxon>Paenibacillaceae</taxon>
        <taxon>Paenibacillus</taxon>
    </lineage>
</organism>
<feature type="domain" description="HTH arsR-type" evidence="5">
    <location>
        <begin position="34"/>
        <end position="129"/>
    </location>
</feature>